<gene>
    <name evidence="2" type="ORF">NITMOv2_1286</name>
</gene>
<feature type="chain" id="PRO_5005476848" description="Porin" evidence="1">
    <location>
        <begin position="29"/>
        <end position="417"/>
    </location>
</feature>
<protein>
    <recommendedName>
        <fullName evidence="4">Porin</fullName>
    </recommendedName>
</protein>
<evidence type="ECO:0008006" key="4">
    <source>
        <dbReference type="Google" id="ProtNLM"/>
    </source>
</evidence>
<sequence>MPCPTDGLKFRAMPRVLRSALMCVLALAATATWGGGQDAPQISHRWASWFSSHDVQTDTKAEAAAPYQVNLAPTFYTAPVALASVRSLTPDTARTQGFLGSATWLKGMFSTEMEVAANQEESDTLVSGLPAQAGPHPSARMMRFGFTGSSGPLRYGMTYRDAGQAFYNAPDQALREMWGEWKQGAIGLRTAIGRQWNNLGGDPTRSRVEQTYQRIGLSWNTPAWPNLSLTYQQNMLRSALDPIGVAPQRSGSHTIEAALGYTGVSWTARLASSYGFSADLIRPGAKSRVQTETLTASFRPLTTLTIAPTLGYRVERQDWSGVRTDQPSASLTLHYRQSRWLLISAMGNYSSMRSSDHLVDLENIGGKGMLAWELEPVRDWTPLLSLEAGYNLQVNRLLPSTQTEDLSGLLRLVLARL</sequence>
<feature type="signal peptide" evidence="1">
    <location>
        <begin position="1"/>
        <end position="28"/>
    </location>
</feature>
<dbReference type="KEGG" id="nmv:NITMOv2_1286"/>
<name>A0A0K2GA13_NITMO</name>
<dbReference type="Proteomes" id="UP000069205">
    <property type="component" value="Chromosome"/>
</dbReference>
<accession>A0A0K2GA13</accession>
<reference evidence="2 3" key="1">
    <citation type="journal article" date="2015" name="Proc. Natl. Acad. Sci. U.S.A.">
        <title>Expanded metabolic versatility of ubiquitous nitrite-oxidizing bacteria from the genus Nitrospira.</title>
        <authorList>
            <person name="Koch H."/>
            <person name="Lucker S."/>
            <person name="Albertsen M."/>
            <person name="Kitzinger K."/>
            <person name="Herbold C."/>
            <person name="Spieck E."/>
            <person name="Nielsen P.H."/>
            <person name="Wagner M."/>
            <person name="Daims H."/>
        </authorList>
    </citation>
    <scope>NUCLEOTIDE SEQUENCE [LARGE SCALE GENOMIC DNA]</scope>
    <source>
        <strain evidence="2 3">NSP M-1</strain>
    </source>
</reference>
<evidence type="ECO:0000256" key="1">
    <source>
        <dbReference type="SAM" id="SignalP"/>
    </source>
</evidence>
<dbReference type="STRING" id="42253.NITMOv2_1286"/>
<proteinExistence type="predicted"/>
<dbReference type="AlphaFoldDB" id="A0A0K2GA13"/>
<evidence type="ECO:0000313" key="2">
    <source>
        <dbReference type="EMBL" id="ALA57714.1"/>
    </source>
</evidence>
<keyword evidence="1" id="KW-0732">Signal</keyword>
<keyword evidence="3" id="KW-1185">Reference proteome</keyword>
<evidence type="ECO:0000313" key="3">
    <source>
        <dbReference type="Proteomes" id="UP000069205"/>
    </source>
</evidence>
<dbReference type="PATRIC" id="fig|42253.5.peg.1266"/>
<dbReference type="EMBL" id="CP011801">
    <property type="protein sequence ID" value="ALA57714.1"/>
    <property type="molecule type" value="Genomic_DNA"/>
</dbReference>
<organism evidence="2 3">
    <name type="scientific">Nitrospira moscoviensis</name>
    <dbReference type="NCBI Taxonomy" id="42253"/>
    <lineage>
        <taxon>Bacteria</taxon>
        <taxon>Pseudomonadati</taxon>
        <taxon>Nitrospirota</taxon>
        <taxon>Nitrospiria</taxon>
        <taxon>Nitrospirales</taxon>
        <taxon>Nitrospiraceae</taxon>
        <taxon>Nitrospira</taxon>
    </lineage>
</organism>